<comment type="pathway">
    <text evidence="1 7 8">Purine metabolism; IMP biosynthesis via de novo pathway; N(1)-(5-phospho-D-ribosyl)glycinamide from 5-phospho-alpha-D-ribose 1-diphosphate: step 1/2.</text>
</comment>
<proteinExistence type="inferred from homology"/>
<dbReference type="PROSITE" id="PS51278">
    <property type="entry name" value="GATASE_TYPE_2"/>
    <property type="match status" value="1"/>
</dbReference>
<dbReference type="InterPro" id="IPR017932">
    <property type="entry name" value="GATase_2_dom"/>
</dbReference>
<evidence type="ECO:0000259" key="12">
    <source>
        <dbReference type="PROSITE" id="PS51278"/>
    </source>
</evidence>
<feature type="binding site" evidence="7 11">
    <location>
        <position position="451"/>
    </location>
    <ligand>
        <name>[4Fe-4S] cluster</name>
        <dbReference type="ChEBI" id="CHEBI:49883"/>
    </ligand>
</feature>
<keyword evidence="7 10" id="KW-0460">Magnesium</keyword>
<dbReference type="RefSeq" id="WP_168061841.1">
    <property type="nucleotide sequence ID" value="NZ_VTOW01000003.1"/>
</dbReference>
<feature type="binding site" evidence="7 10">
    <location>
        <position position="357"/>
    </location>
    <ligand>
        <name>Mg(2+)</name>
        <dbReference type="ChEBI" id="CHEBI:18420"/>
    </ligand>
</feature>
<dbReference type="InterPro" id="IPR029055">
    <property type="entry name" value="Ntn_hydrolases_N"/>
</dbReference>
<dbReference type="PANTHER" id="PTHR11907">
    <property type="entry name" value="AMIDOPHOSPHORIBOSYLTRANSFERASE"/>
    <property type="match status" value="1"/>
</dbReference>
<dbReference type="InterPro" id="IPR035584">
    <property type="entry name" value="PurF_N"/>
</dbReference>
<dbReference type="AlphaFoldDB" id="A0A7X6DSN5"/>
<keyword evidence="6 7" id="KW-0315">Glutamine amidotransferase</keyword>
<name>A0A7X6DSN5_9BACT</name>
<protein>
    <recommendedName>
        <fullName evidence="7">Amidophosphoribosyltransferase</fullName>
        <shortName evidence="7">ATase</shortName>
        <ecNumber evidence="7">2.4.2.14</ecNumber>
    </recommendedName>
    <alternativeName>
        <fullName evidence="7">Glutamine phosphoribosylpyrophosphate amidotransferase</fullName>
        <shortName evidence="7">GPATase</shortName>
    </alternativeName>
</protein>
<keyword evidence="5 7" id="KW-0658">Purine biosynthesis</keyword>
<keyword evidence="4 7" id="KW-0808">Transferase</keyword>
<comment type="catalytic activity">
    <reaction evidence="7 8">
        <text>5-phospho-beta-D-ribosylamine + L-glutamate + diphosphate = 5-phospho-alpha-D-ribose 1-diphosphate + L-glutamine + H2O</text>
        <dbReference type="Rhea" id="RHEA:14905"/>
        <dbReference type="ChEBI" id="CHEBI:15377"/>
        <dbReference type="ChEBI" id="CHEBI:29985"/>
        <dbReference type="ChEBI" id="CHEBI:33019"/>
        <dbReference type="ChEBI" id="CHEBI:58017"/>
        <dbReference type="ChEBI" id="CHEBI:58359"/>
        <dbReference type="ChEBI" id="CHEBI:58681"/>
        <dbReference type="EC" id="2.4.2.14"/>
    </reaction>
</comment>
<comment type="cofactor">
    <cofactor evidence="7 10">
        <name>Mg(2+)</name>
        <dbReference type="ChEBI" id="CHEBI:18420"/>
    </cofactor>
    <text evidence="7 10">Binds 1 Mg(2+) ion per subunit.</text>
</comment>
<comment type="similarity">
    <text evidence="2 7 8">In the C-terminal section; belongs to the purine/pyrimidine phosphoribosyltransferase family.</text>
</comment>
<dbReference type="NCBIfam" id="TIGR01134">
    <property type="entry name" value="purF"/>
    <property type="match status" value="1"/>
</dbReference>
<reference evidence="13 14" key="1">
    <citation type="journal article" date="2020" name="Nature">
        <title>Bacterial chemolithoautotrophy via manganese oxidation.</title>
        <authorList>
            <person name="Yu H."/>
            <person name="Leadbetter J.R."/>
        </authorList>
    </citation>
    <scope>NUCLEOTIDE SEQUENCE [LARGE SCALE GENOMIC DNA]</scope>
    <source>
        <strain evidence="13 14">Mn-1</strain>
    </source>
</reference>
<evidence type="ECO:0000256" key="8">
    <source>
        <dbReference type="PIRNR" id="PIRNR000485"/>
    </source>
</evidence>
<sequence>MDESVFDKLQEECAIFGIYGHPEAGNLTYLGLYALQHRGQEASGIVTYDGNTFYQEKGTGLVADIFSEDRLRKLKGNAAIGHNRYSTTGDNCLENVQPLMVNYALGTLGMVHNGNLINASFLRDEMEAYGAIFQSSMDSEVIIHLIAHSRQERLVQRIVDACERVRGAYSLLFLSEEGLIGVRDPYGVRPLCLGKMKEGYVLASETCAFDLIDAEYVRDIEPGEIVQINEKGVFSFKPFTKVSPAQCVFEYVYFSRPDSRVFDRNVYHIRKRLGMELAREGEIKADIVIPVPDSGVPAALGFAEASKIPYDTGLIRNHYVGRTFIEPQQSIRHFGVKIKLNAVREILDGKRVVVVDDSIVRGTTSRKIVKMIRAAGAKEIHVRISSPPIISPCFYGIDTPTRQELVASSHSVEEIRKYITADSLSYLSTEGMFRAVYNSDSGENRHFCTACFSGNYPIPFTGEEIIQLGLFEEREP</sequence>
<comment type="cofactor">
    <cofactor evidence="7 11">
        <name>[4Fe-4S] cluster</name>
        <dbReference type="ChEBI" id="CHEBI:49883"/>
    </cofactor>
    <text evidence="7 11">Binds 1 [4Fe-4S] cluster per subunit.</text>
</comment>
<dbReference type="EMBL" id="VTOW01000003">
    <property type="protein sequence ID" value="NKE72318.1"/>
    <property type="molecule type" value="Genomic_DNA"/>
</dbReference>
<organism evidence="13 14">
    <name type="scientific">Candidatus Manganitrophus noduliformans</name>
    <dbReference type="NCBI Taxonomy" id="2606439"/>
    <lineage>
        <taxon>Bacteria</taxon>
        <taxon>Pseudomonadati</taxon>
        <taxon>Nitrospirota</taxon>
        <taxon>Nitrospiria</taxon>
        <taxon>Candidatus Troglogloeales</taxon>
        <taxon>Candidatus Manganitrophaceae</taxon>
        <taxon>Candidatus Manganitrophus</taxon>
    </lineage>
</organism>
<keyword evidence="7" id="KW-0004">4Fe-4S</keyword>
<dbReference type="Gene3D" id="3.40.50.2020">
    <property type="match status" value="1"/>
</dbReference>
<comment type="function">
    <text evidence="7">Catalyzes the formation of phosphoribosylamine from phosphoribosylpyrophosphate (PRPP) and glutamine.</text>
</comment>
<evidence type="ECO:0000313" key="13">
    <source>
        <dbReference type="EMBL" id="NKE72318.1"/>
    </source>
</evidence>
<feature type="binding site" evidence="7 11">
    <location>
        <position position="247"/>
    </location>
    <ligand>
        <name>[4Fe-4S] cluster</name>
        <dbReference type="ChEBI" id="CHEBI:49883"/>
    </ligand>
</feature>
<evidence type="ECO:0000256" key="11">
    <source>
        <dbReference type="PIRSR" id="PIRSR000485-3"/>
    </source>
</evidence>
<evidence type="ECO:0000256" key="2">
    <source>
        <dbReference type="ARBA" id="ARBA00010138"/>
    </source>
</evidence>
<dbReference type="GO" id="GO:0000287">
    <property type="term" value="F:magnesium ion binding"/>
    <property type="evidence" value="ECO:0007669"/>
    <property type="project" value="UniProtKB-UniRule"/>
</dbReference>
<dbReference type="PIRSF" id="PIRSF000485">
    <property type="entry name" value="Amd_phspho_trans"/>
    <property type="match status" value="1"/>
</dbReference>
<feature type="active site" description="Nucleophile" evidence="7 9">
    <location>
        <position position="13"/>
    </location>
</feature>
<evidence type="ECO:0000256" key="9">
    <source>
        <dbReference type="PIRSR" id="PIRSR000485-1"/>
    </source>
</evidence>
<keyword evidence="3 7" id="KW-0328">Glycosyltransferase</keyword>
<evidence type="ECO:0000256" key="3">
    <source>
        <dbReference type="ARBA" id="ARBA00022676"/>
    </source>
</evidence>
<dbReference type="GO" id="GO:0051539">
    <property type="term" value="F:4 iron, 4 sulfur cluster binding"/>
    <property type="evidence" value="ECO:0007669"/>
    <property type="project" value="UniProtKB-KW"/>
</dbReference>
<accession>A0A7X6DSN5</accession>
<dbReference type="Gene3D" id="3.60.20.10">
    <property type="entry name" value="Glutamine Phosphoribosylpyrophosphate, subunit 1, domain 1"/>
    <property type="match status" value="1"/>
</dbReference>
<feature type="domain" description="Glutamine amidotransferase type-2" evidence="12">
    <location>
        <begin position="13"/>
        <end position="231"/>
    </location>
</feature>
<dbReference type="CDD" id="cd06223">
    <property type="entry name" value="PRTases_typeI"/>
    <property type="match status" value="1"/>
</dbReference>
<dbReference type="SUPFAM" id="SSF53271">
    <property type="entry name" value="PRTase-like"/>
    <property type="match status" value="1"/>
</dbReference>
<evidence type="ECO:0000256" key="1">
    <source>
        <dbReference type="ARBA" id="ARBA00005209"/>
    </source>
</evidence>
<dbReference type="HAMAP" id="MF_01931">
    <property type="entry name" value="PurF"/>
    <property type="match status" value="1"/>
</dbReference>
<keyword evidence="14" id="KW-1185">Reference proteome</keyword>
<dbReference type="GO" id="GO:0004044">
    <property type="term" value="F:amidophosphoribosyltransferase activity"/>
    <property type="evidence" value="ECO:0007669"/>
    <property type="project" value="UniProtKB-UniRule"/>
</dbReference>
<dbReference type="EC" id="2.4.2.14" evidence="7"/>
<dbReference type="GO" id="GO:0009113">
    <property type="term" value="P:purine nucleobase biosynthetic process"/>
    <property type="evidence" value="ECO:0007669"/>
    <property type="project" value="UniProtKB-UniRule"/>
</dbReference>
<feature type="binding site" evidence="7 11">
    <location>
        <position position="448"/>
    </location>
    <ligand>
        <name>[4Fe-4S] cluster</name>
        <dbReference type="ChEBI" id="CHEBI:49883"/>
    </ligand>
</feature>
<feature type="binding site" evidence="7 10">
    <location>
        <position position="294"/>
    </location>
    <ligand>
        <name>Mg(2+)</name>
        <dbReference type="ChEBI" id="CHEBI:18420"/>
    </ligand>
</feature>
<dbReference type="SUPFAM" id="SSF56235">
    <property type="entry name" value="N-terminal nucleophile aminohydrolases (Ntn hydrolases)"/>
    <property type="match status" value="1"/>
</dbReference>
<gene>
    <name evidence="7" type="primary">purF</name>
    <name evidence="13" type="ORF">MNODULE_16330</name>
</gene>
<evidence type="ECO:0000256" key="6">
    <source>
        <dbReference type="ARBA" id="ARBA00022962"/>
    </source>
</evidence>
<dbReference type="InterPro" id="IPR000836">
    <property type="entry name" value="PRTase_dom"/>
</dbReference>
<dbReference type="InterPro" id="IPR005854">
    <property type="entry name" value="PurF"/>
</dbReference>
<dbReference type="GO" id="GO:0006189">
    <property type="term" value="P:'de novo' IMP biosynthetic process"/>
    <property type="evidence" value="ECO:0007669"/>
    <property type="project" value="UniProtKB-UniRule"/>
</dbReference>
<evidence type="ECO:0000256" key="4">
    <source>
        <dbReference type="ARBA" id="ARBA00022679"/>
    </source>
</evidence>
<comment type="caution">
    <text evidence="13">The sequence shown here is derived from an EMBL/GenBank/DDBJ whole genome shotgun (WGS) entry which is preliminary data.</text>
</comment>
<evidence type="ECO:0000256" key="10">
    <source>
        <dbReference type="PIRSR" id="PIRSR000485-2"/>
    </source>
</evidence>
<evidence type="ECO:0000256" key="5">
    <source>
        <dbReference type="ARBA" id="ARBA00022755"/>
    </source>
</evidence>
<dbReference type="UniPathway" id="UPA00074">
    <property type="reaction ID" value="UER00124"/>
</dbReference>
<keyword evidence="7 11" id="KW-0408">Iron</keyword>
<dbReference type="Pfam" id="PF13537">
    <property type="entry name" value="GATase_7"/>
    <property type="match status" value="1"/>
</dbReference>
<dbReference type="CDD" id="cd00715">
    <property type="entry name" value="GPATase_N"/>
    <property type="match status" value="1"/>
</dbReference>
<dbReference type="InterPro" id="IPR029057">
    <property type="entry name" value="PRTase-like"/>
</dbReference>
<dbReference type="Pfam" id="PF00156">
    <property type="entry name" value="Pribosyltran"/>
    <property type="match status" value="1"/>
</dbReference>
<dbReference type="Proteomes" id="UP000534783">
    <property type="component" value="Unassembled WGS sequence"/>
</dbReference>
<keyword evidence="7 11" id="KW-0411">Iron-sulfur</keyword>
<feature type="binding site" evidence="7 11">
    <location>
        <position position="393"/>
    </location>
    <ligand>
        <name>[4Fe-4S] cluster</name>
        <dbReference type="ChEBI" id="CHEBI:49883"/>
    </ligand>
</feature>
<evidence type="ECO:0000313" key="14">
    <source>
        <dbReference type="Proteomes" id="UP000534783"/>
    </source>
</evidence>
<evidence type="ECO:0000256" key="7">
    <source>
        <dbReference type="HAMAP-Rule" id="MF_01931"/>
    </source>
</evidence>
<feature type="binding site" evidence="7 10">
    <location>
        <position position="356"/>
    </location>
    <ligand>
        <name>Mg(2+)</name>
        <dbReference type="ChEBI" id="CHEBI:18420"/>
    </ligand>
</feature>
<keyword evidence="7 10" id="KW-0479">Metal-binding</keyword>